<keyword evidence="1" id="KW-0472">Membrane</keyword>
<sequence>MTSPLDDRLAALEAAVASAEGRLRDDHLEGARTALSRASVRLRKSAAHTIVALGGATGSGKSSLFNALSGIDLAGVGVKRPTTSWTLACTWGPDDASELLGWIGIPPRHQLTRQGPLDDTEGTDSSLDGLVLLDMPDHDSVVEAHQLEVDRVVEFADLFVWVLDPQKYADAAIHERYLQPLSQHRETTIVVMNQIDRLATEADRQTALTDLRRILDREGLTGVPIIATSARSGRGLDDLRAEISRRTVAKDAAVTRLTAEVRTAARELAEIGGTSEPRGLTSEDREQLITALEAGTGSAQIAQSVEFATATAGTAATDWPPFGLIARGRRRRADQELDSTPSRTAVEHARAELAIREAAESAIEGTAPAWRASMLRAAGGSGAVANRVDAEVRAIDLRDQGSPAWWSVVGVLQWVLFAAMLLGVGWLLLAAVGVVGAGPSLLGVPAALWLAALGGIGGVALTWMARALVRAAARRRAEDVVQRIRETVGRVVDDEILGRIERELRAYDTFRSSVRDAAA</sequence>
<evidence type="ECO:0000313" key="3">
    <source>
        <dbReference type="EMBL" id="RQN08333.1"/>
    </source>
</evidence>
<keyword evidence="4" id="KW-1185">Reference proteome</keyword>
<dbReference type="EMBL" id="RQJX01000007">
    <property type="protein sequence ID" value="RQN08333.1"/>
    <property type="molecule type" value="Genomic_DNA"/>
</dbReference>
<dbReference type="PANTHER" id="PTHR42698:SF1">
    <property type="entry name" value="GTPASE ERA, MITOCHONDRIAL"/>
    <property type="match status" value="1"/>
</dbReference>
<reference evidence="3 4" key="1">
    <citation type="submission" date="2018-11" db="EMBL/GenBank/DDBJ databases">
        <authorList>
            <person name="Li F."/>
        </authorList>
    </citation>
    <scope>NUCLEOTIDE SEQUENCE [LARGE SCALE GENOMIC DNA]</scope>
    <source>
        <strain evidence="3 4">YS17T</strain>
    </source>
</reference>
<proteinExistence type="predicted"/>
<protein>
    <submittedName>
        <fullName evidence="3">ABC transporter</fullName>
    </submittedName>
</protein>
<dbReference type="InterPro" id="IPR006073">
    <property type="entry name" value="GTP-bd"/>
</dbReference>
<dbReference type="AlphaFoldDB" id="A0A3N6X3W7"/>
<dbReference type="GO" id="GO:0000028">
    <property type="term" value="P:ribosomal small subunit assembly"/>
    <property type="evidence" value="ECO:0007669"/>
    <property type="project" value="TreeGrafter"/>
</dbReference>
<dbReference type="InterPro" id="IPR027417">
    <property type="entry name" value="P-loop_NTPase"/>
</dbReference>
<dbReference type="GO" id="GO:0005525">
    <property type="term" value="F:GTP binding"/>
    <property type="evidence" value="ECO:0007669"/>
    <property type="project" value="InterPro"/>
</dbReference>
<feature type="transmembrane region" description="Helical" evidence="1">
    <location>
        <begin position="446"/>
        <end position="469"/>
    </location>
</feature>
<evidence type="ECO:0000259" key="2">
    <source>
        <dbReference type="Pfam" id="PF01926"/>
    </source>
</evidence>
<evidence type="ECO:0000313" key="4">
    <source>
        <dbReference type="Proteomes" id="UP000275225"/>
    </source>
</evidence>
<comment type="caution">
    <text evidence="3">The sequence shown here is derived from an EMBL/GenBank/DDBJ whole genome shotgun (WGS) entry which is preliminary data.</text>
</comment>
<dbReference type="GO" id="GO:0005829">
    <property type="term" value="C:cytosol"/>
    <property type="evidence" value="ECO:0007669"/>
    <property type="project" value="TreeGrafter"/>
</dbReference>
<feature type="transmembrane region" description="Helical" evidence="1">
    <location>
        <begin position="405"/>
        <end position="434"/>
    </location>
</feature>
<accession>A0A3N6X3W7</accession>
<dbReference type="GO" id="GO:0019843">
    <property type="term" value="F:rRNA binding"/>
    <property type="evidence" value="ECO:0007669"/>
    <property type="project" value="TreeGrafter"/>
</dbReference>
<gene>
    <name evidence="3" type="ORF">EHW97_06905</name>
</gene>
<feature type="domain" description="G" evidence="2">
    <location>
        <begin position="51"/>
        <end position="193"/>
    </location>
</feature>
<dbReference type="InterPro" id="IPR005662">
    <property type="entry name" value="GTPase_Era-like"/>
</dbReference>
<dbReference type="RefSeq" id="WP_124236434.1">
    <property type="nucleotide sequence ID" value="NZ_JBHUFI010000005.1"/>
</dbReference>
<dbReference type="GO" id="GO:0043024">
    <property type="term" value="F:ribosomal small subunit binding"/>
    <property type="evidence" value="ECO:0007669"/>
    <property type="project" value="TreeGrafter"/>
</dbReference>
<dbReference type="PANTHER" id="PTHR42698">
    <property type="entry name" value="GTPASE ERA"/>
    <property type="match status" value="1"/>
</dbReference>
<dbReference type="CDD" id="cd00267">
    <property type="entry name" value="ABC_ATPase"/>
    <property type="match status" value="1"/>
</dbReference>
<organism evidence="3 4">
    <name type="scientific">Aeromicrobium camelliae</name>
    <dbReference type="NCBI Taxonomy" id="1538144"/>
    <lineage>
        <taxon>Bacteria</taxon>
        <taxon>Bacillati</taxon>
        <taxon>Actinomycetota</taxon>
        <taxon>Actinomycetes</taxon>
        <taxon>Propionibacteriales</taxon>
        <taxon>Nocardioidaceae</taxon>
        <taxon>Aeromicrobium</taxon>
    </lineage>
</organism>
<keyword evidence="1" id="KW-0812">Transmembrane</keyword>
<dbReference type="SUPFAM" id="SSF52540">
    <property type="entry name" value="P-loop containing nucleoside triphosphate hydrolases"/>
    <property type="match status" value="1"/>
</dbReference>
<dbReference type="Gene3D" id="3.40.50.300">
    <property type="entry name" value="P-loop containing nucleotide triphosphate hydrolases"/>
    <property type="match status" value="1"/>
</dbReference>
<dbReference type="OrthoDB" id="974105at2"/>
<name>A0A3N6X3W7_9ACTN</name>
<dbReference type="Pfam" id="PF01926">
    <property type="entry name" value="MMR_HSR1"/>
    <property type="match status" value="1"/>
</dbReference>
<dbReference type="Proteomes" id="UP000275225">
    <property type="component" value="Unassembled WGS sequence"/>
</dbReference>
<keyword evidence="1" id="KW-1133">Transmembrane helix</keyword>
<evidence type="ECO:0000256" key="1">
    <source>
        <dbReference type="SAM" id="Phobius"/>
    </source>
</evidence>